<dbReference type="VEuPathDB" id="VectorBase:CSON009922"/>
<feature type="transmembrane region" description="Helical" evidence="1">
    <location>
        <begin position="6"/>
        <end position="26"/>
    </location>
</feature>
<feature type="transmembrane region" description="Helical" evidence="1">
    <location>
        <begin position="775"/>
        <end position="794"/>
    </location>
</feature>
<dbReference type="Pfam" id="PF20146">
    <property type="entry name" value="NRF"/>
    <property type="match status" value="2"/>
</dbReference>
<feature type="transmembrane region" description="Helical" evidence="1">
    <location>
        <begin position="188"/>
        <end position="207"/>
    </location>
</feature>
<sequence length="806" mass="93925">MVSVKIPLIFLYIIGSFYSPTCAFLWDEFNLKRLFNNADQIFDEIISQVEISDKLCVNQFKYFVEKLFAEDEWAIKFLDTWGKMPAGLHSGNKIDFGHYDQCIRLEHTATIPEYEVIKSQHCQIPVYDLSPQRNTSFLMSICAPRSCRPKIVYEIMNAFLTNNVNYGVSHRELQCVDGTKPKFGAIEWTTTSIFILLGVLIIFSTIYDYTLSWNDEKASPLILSFSLYHNADKLFYQSGRATTFECINGIRVLSMAWIVMLHCYGGEWFFPAVYNKIDIFEFKKTFGYTFNVHGDLAMDTFILLSPFLITYSFMKAQEKGEKFNILKFYLHRYLRLMPLFGALILIILAYLKYMGDGPAYDSVIEATLEKKCRTYWWTSLLFIQNYYNPFNECIGPSWYLSLDMQLVVVTPLFLFPLRKYGYRFMPIMIIVTLISGANVFRLCLMEKYTFSERDGWFQKVYYPTHNRIGVWLIGMGLGYILFVSKNKRITMRKEIQLLLWILSFGTMVTAVVSPYPFYHNESTDIIYFAFYQLLHRLLWALSVSWIIFACCKGNGGIVNWILSFPIYQTLAKLTFSIFLLHYPILIYMKASMRAPEYWSPLQIFFYFMAVWGFSLLLAIPCHLIFEAPLPNVETSIYKMLAENKQNKEKDPSRNFFRIPRIRNILDTWGKMPAGLHSGNKIDFGHYDQCIRLEHTATIPEYEVIKSQHCQIPVYDLSAQRNTSFIMSICAPRTCRPKIVYEIMNAFLTNNVNYGVSHRELQCVDGTKPKFGAIEWTTTSIFIILGVMIIFSTIYDYTLSLNEGKLI</sequence>
<evidence type="ECO:0000259" key="2">
    <source>
        <dbReference type="SMART" id="SM00703"/>
    </source>
</evidence>
<dbReference type="PANTHER" id="PTHR11161">
    <property type="entry name" value="O-ACYLTRANSFERASE"/>
    <property type="match status" value="1"/>
</dbReference>
<name>A0A336M1T3_CULSO</name>
<dbReference type="InterPro" id="IPR006621">
    <property type="entry name" value="Nose-resist-to-fluoxetine_N"/>
</dbReference>
<dbReference type="InterPro" id="IPR052728">
    <property type="entry name" value="O2_lipid_transport_reg"/>
</dbReference>
<organism evidence="3">
    <name type="scientific">Culicoides sonorensis</name>
    <name type="common">Biting midge</name>
    <dbReference type="NCBI Taxonomy" id="179676"/>
    <lineage>
        <taxon>Eukaryota</taxon>
        <taxon>Metazoa</taxon>
        <taxon>Ecdysozoa</taxon>
        <taxon>Arthropoda</taxon>
        <taxon>Hexapoda</taxon>
        <taxon>Insecta</taxon>
        <taxon>Pterygota</taxon>
        <taxon>Neoptera</taxon>
        <taxon>Endopterygota</taxon>
        <taxon>Diptera</taxon>
        <taxon>Nematocera</taxon>
        <taxon>Chironomoidea</taxon>
        <taxon>Ceratopogonidae</taxon>
        <taxon>Ceratopogoninae</taxon>
        <taxon>Culicoides</taxon>
        <taxon>Monoculicoides</taxon>
    </lineage>
</organism>
<feature type="transmembrane region" description="Helical" evidence="1">
    <location>
        <begin position="468"/>
        <end position="485"/>
    </location>
</feature>
<feature type="transmembrane region" description="Helical" evidence="1">
    <location>
        <begin position="497"/>
        <end position="517"/>
    </location>
</feature>
<proteinExistence type="predicted"/>
<accession>A0A336M1T3</accession>
<gene>
    <name evidence="3" type="primary">CSON009922</name>
</gene>
<dbReference type="GO" id="GO:0016747">
    <property type="term" value="F:acyltransferase activity, transferring groups other than amino-acyl groups"/>
    <property type="evidence" value="ECO:0007669"/>
    <property type="project" value="InterPro"/>
</dbReference>
<feature type="transmembrane region" description="Helical" evidence="1">
    <location>
        <begin position="427"/>
        <end position="448"/>
    </location>
</feature>
<feature type="transmembrane region" description="Helical" evidence="1">
    <location>
        <begin position="569"/>
        <end position="588"/>
    </location>
</feature>
<feature type="transmembrane region" description="Helical" evidence="1">
    <location>
        <begin position="603"/>
        <end position="625"/>
    </location>
</feature>
<feature type="domain" description="Nose resistant-to-fluoxetine protein N-terminal" evidence="2">
    <location>
        <begin position="53"/>
        <end position="177"/>
    </location>
</feature>
<evidence type="ECO:0000313" key="3">
    <source>
        <dbReference type="EMBL" id="SSX24010.1"/>
    </source>
</evidence>
<dbReference type="PANTHER" id="PTHR11161:SF0">
    <property type="entry name" value="O-ACYLTRANSFERASE LIKE PROTEIN"/>
    <property type="match status" value="1"/>
</dbReference>
<feature type="transmembrane region" description="Helical" evidence="1">
    <location>
        <begin position="537"/>
        <end position="562"/>
    </location>
</feature>
<keyword evidence="1" id="KW-0812">Transmembrane</keyword>
<dbReference type="Pfam" id="PF01757">
    <property type="entry name" value="Acyl_transf_3"/>
    <property type="match status" value="1"/>
</dbReference>
<keyword evidence="1" id="KW-0472">Membrane</keyword>
<feature type="transmembrane region" description="Helical" evidence="1">
    <location>
        <begin position="397"/>
        <end position="415"/>
    </location>
</feature>
<dbReference type="OMA" id="IDSWGSF"/>
<dbReference type="InterPro" id="IPR002656">
    <property type="entry name" value="Acyl_transf_3_dom"/>
</dbReference>
<keyword evidence="1" id="KW-1133">Transmembrane helix</keyword>
<reference evidence="3" key="1">
    <citation type="submission" date="2018-07" db="EMBL/GenBank/DDBJ databases">
        <authorList>
            <person name="Quirk P.G."/>
            <person name="Krulwich T.A."/>
        </authorList>
    </citation>
    <scope>NUCLEOTIDE SEQUENCE</scope>
</reference>
<dbReference type="SMART" id="SM00703">
    <property type="entry name" value="NRF"/>
    <property type="match status" value="1"/>
</dbReference>
<protein>
    <submittedName>
        <fullName evidence="3">CSON009922 protein</fullName>
    </submittedName>
</protein>
<dbReference type="AlphaFoldDB" id="A0A336M1T3"/>
<evidence type="ECO:0000256" key="1">
    <source>
        <dbReference type="SAM" id="Phobius"/>
    </source>
</evidence>
<feature type="transmembrane region" description="Helical" evidence="1">
    <location>
        <begin position="296"/>
        <end position="313"/>
    </location>
</feature>
<feature type="transmembrane region" description="Helical" evidence="1">
    <location>
        <begin position="333"/>
        <end position="351"/>
    </location>
</feature>
<dbReference type="EMBL" id="UFQT01000399">
    <property type="protein sequence ID" value="SSX24010.1"/>
    <property type="molecule type" value="Genomic_DNA"/>
</dbReference>